<dbReference type="Proteomes" id="UP000183417">
    <property type="component" value="Unassembled WGS sequence"/>
</dbReference>
<protein>
    <submittedName>
        <fullName evidence="2">Uncharacterized protein</fullName>
    </submittedName>
</protein>
<dbReference type="AlphaFoldDB" id="A0A1H3M912"/>
<dbReference type="EMBL" id="FNPE01000007">
    <property type="protein sequence ID" value="SDY73227.1"/>
    <property type="molecule type" value="Genomic_DNA"/>
</dbReference>
<evidence type="ECO:0000313" key="1">
    <source>
        <dbReference type="EMBL" id="QPS84081.1"/>
    </source>
</evidence>
<reference evidence="2 3" key="1">
    <citation type="submission" date="2016-10" db="EMBL/GenBank/DDBJ databases">
        <authorList>
            <person name="de Groot N.N."/>
        </authorList>
    </citation>
    <scope>NUCLEOTIDE SEQUENCE [LARGE SCALE GENOMIC DNA]</scope>
    <source>
        <strain evidence="2 3">LMG 24775</strain>
    </source>
</reference>
<proteinExistence type="predicted"/>
<gene>
    <name evidence="1" type="ORF">I6G47_13905</name>
    <name evidence="2" type="ORF">SAMN05421547_107174</name>
</gene>
<organism evidence="2 3">
    <name type="scientific">Delftia lacustris</name>
    <dbReference type="NCBI Taxonomy" id="558537"/>
    <lineage>
        <taxon>Bacteria</taxon>
        <taxon>Pseudomonadati</taxon>
        <taxon>Pseudomonadota</taxon>
        <taxon>Betaproteobacteria</taxon>
        <taxon>Burkholderiales</taxon>
        <taxon>Comamonadaceae</taxon>
        <taxon>Delftia</taxon>
    </lineage>
</organism>
<evidence type="ECO:0000313" key="3">
    <source>
        <dbReference type="Proteomes" id="UP000183417"/>
    </source>
</evidence>
<dbReference type="RefSeq" id="WP_016449774.1">
    <property type="nucleotide sequence ID" value="NZ_CP065748.1"/>
</dbReference>
<evidence type="ECO:0000313" key="4">
    <source>
        <dbReference type="Proteomes" id="UP000595064"/>
    </source>
</evidence>
<dbReference type="KEGG" id="dla:I6G47_13905"/>
<reference evidence="1 4" key="2">
    <citation type="submission" date="2020-12" db="EMBL/GenBank/DDBJ databases">
        <title>FDA dAtabase for Regulatory Grade micrObial Sequences (FDA-ARGOS): Supporting development and validation of Infectious Disease Dx tests.</title>
        <authorList>
            <person name="Sproer C."/>
            <person name="Gronow S."/>
            <person name="Severitt S."/>
            <person name="Schroder I."/>
            <person name="Tallon L."/>
            <person name="Sadzewicz L."/>
            <person name="Zhao X."/>
            <person name="Boylan J."/>
            <person name="Ott S."/>
            <person name="Bowen H."/>
            <person name="Vavikolanu K."/>
            <person name="Mehta A."/>
            <person name="Aluvathingal J."/>
            <person name="Nadendla S."/>
            <person name="Lowell S."/>
            <person name="Myers T."/>
            <person name="Yan Y."/>
            <person name="Sichtig H."/>
        </authorList>
    </citation>
    <scope>NUCLEOTIDE SEQUENCE [LARGE SCALE GENOMIC DNA]</scope>
    <source>
        <strain evidence="1 4">FDAARGOS_890</strain>
    </source>
</reference>
<dbReference type="GeneID" id="94694240"/>
<dbReference type="Proteomes" id="UP000595064">
    <property type="component" value="Chromosome"/>
</dbReference>
<sequence length="129" mass="13445">MKTVKQSGHSHQEPSPQHQEVLAVDALCHMGAALGVLELHAERAGSAMVCAARDLLRGYHASADQAVAGLQAGGRSAGVLPQLSQDLGYAIEVIDRVNDDAPDDLVLYAVTCLLRSARSFADGQPCAAA</sequence>
<evidence type="ECO:0000313" key="2">
    <source>
        <dbReference type="EMBL" id="SDY73227.1"/>
    </source>
</evidence>
<accession>A0A1H3M912</accession>
<dbReference type="EMBL" id="CP065748">
    <property type="protein sequence ID" value="QPS84081.1"/>
    <property type="molecule type" value="Genomic_DNA"/>
</dbReference>
<name>A0A1H3M912_9BURK</name>
<keyword evidence="4" id="KW-1185">Reference proteome</keyword>